<proteinExistence type="predicted"/>
<evidence type="ECO:0000256" key="1">
    <source>
        <dbReference type="SAM" id="MobiDB-lite"/>
    </source>
</evidence>
<protein>
    <submittedName>
        <fullName evidence="2">Uncharacterized protein</fullName>
    </submittedName>
</protein>
<evidence type="ECO:0000313" key="2">
    <source>
        <dbReference type="EMBL" id="GIY42019.1"/>
    </source>
</evidence>
<organism evidence="2 3">
    <name type="scientific">Caerostris extrusa</name>
    <name type="common">Bark spider</name>
    <name type="synonym">Caerostris bankana</name>
    <dbReference type="NCBI Taxonomy" id="172846"/>
    <lineage>
        <taxon>Eukaryota</taxon>
        <taxon>Metazoa</taxon>
        <taxon>Ecdysozoa</taxon>
        <taxon>Arthropoda</taxon>
        <taxon>Chelicerata</taxon>
        <taxon>Arachnida</taxon>
        <taxon>Araneae</taxon>
        <taxon>Araneomorphae</taxon>
        <taxon>Entelegynae</taxon>
        <taxon>Araneoidea</taxon>
        <taxon>Araneidae</taxon>
        <taxon>Caerostris</taxon>
    </lineage>
</organism>
<sequence length="150" mass="17014">MASSCEIMGCDVNGPFPNFLFKNVAQKLCCPYDAKLKKRVCRQSSSNSRNVTAETGQDEILRGWQNSIHSSQLTLEPKTALTRLLREKPPFARHNSSIEGVKRPMIGRRRQQSARRLSNAAKEKERKQRNHPLGSLQPRVSPTPTFEKEP</sequence>
<dbReference type="AlphaFoldDB" id="A0AAV4T736"/>
<gene>
    <name evidence="2" type="ORF">CEXT_651351</name>
</gene>
<reference evidence="2 3" key="1">
    <citation type="submission" date="2021-06" db="EMBL/GenBank/DDBJ databases">
        <title>Caerostris extrusa draft genome.</title>
        <authorList>
            <person name="Kono N."/>
            <person name="Arakawa K."/>
        </authorList>
    </citation>
    <scope>NUCLEOTIDE SEQUENCE [LARGE SCALE GENOMIC DNA]</scope>
</reference>
<feature type="region of interest" description="Disordered" evidence="1">
    <location>
        <begin position="86"/>
        <end position="150"/>
    </location>
</feature>
<dbReference type="Proteomes" id="UP001054945">
    <property type="component" value="Unassembled WGS sequence"/>
</dbReference>
<name>A0AAV4T736_CAEEX</name>
<keyword evidence="3" id="KW-1185">Reference proteome</keyword>
<accession>A0AAV4T736</accession>
<comment type="caution">
    <text evidence="2">The sequence shown here is derived from an EMBL/GenBank/DDBJ whole genome shotgun (WGS) entry which is preliminary data.</text>
</comment>
<evidence type="ECO:0000313" key="3">
    <source>
        <dbReference type="Proteomes" id="UP001054945"/>
    </source>
</evidence>
<dbReference type="EMBL" id="BPLR01010793">
    <property type="protein sequence ID" value="GIY42019.1"/>
    <property type="molecule type" value="Genomic_DNA"/>
</dbReference>